<sequence>MPRWSQLVIELAHGDGARGNAIVGSPLVVALATRGTARLARGRVGWRTDLEEAVATARGTESWSHAMVVTYKYLGAVPNGVLRADDAARCEIDEALRIAERSGDDRALGLTRLTHGIALVRRDSRADRVHGLEVLGQVREMCLQDRYSPSDLPVAEVWAARE</sequence>
<keyword evidence="2" id="KW-1185">Reference proteome</keyword>
<gene>
    <name evidence="1" type="ORF">LAUMK136_03338</name>
</gene>
<dbReference type="RefSeq" id="WP_122443395.1">
    <property type="nucleotide sequence ID" value="NZ_UPHS01000097.1"/>
</dbReference>
<accession>A0A498Q1U8</accession>
<evidence type="ECO:0000313" key="2">
    <source>
        <dbReference type="Proteomes" id="UP000273307"/>
    </source>
</evidence>
<organism evidence="1 2">
    <name type="scientific">Mycobacterium attenuatum</name>
    <dbReference type="NCBI Taxonomy" id="2341086"/>
    <lineage>
        <taxon>Bacteria</taxon>
        <taxon>Bacillati</taxon>
        <taxon>Actinomycetota</taxon>
        <taxon>Actinomycetes</taxon>
        <taxon>Mycobacteriales</taxon>
        <taxon>Mycobacteriaceae</taxon>
        <taxon>Mycobacterium</taxon>
    </lineage>
</organism>
<proteinExistence type="predicted"/>
<reference evidence="1 2" key="1">
    <citation type="submission" date="2018-09" db="EMBL/GenBank/DDBJ databases">
        <authorList>
            <person name="Tagini F."/>
        </authorList>
    </citation>
    <scope>NUCLEOTIDE SEQUENCE [LARGE SCALE GENOMIC DNA]</scope>
    <source>
        <strain evidence="1 2">MK136</strain>
    </source>
</reference>
<dbReference type="Proteomes" id="UP000273307">
    <property type="component" value="Unassembled WGS sequence"/>
</dbReference>
<dbReference type="EMBL" id="UPHP01000085">
    <property type="protein sequence ID" value="VBA40108.1"/>
    <property type="molecule type" value="Genomic_DNA"/>
</dbReference>
<evidence type="ECO:0000313" key="1">
    <source>
        <dbReference type="EMBL" id="VBA40108.1"/>
    </source>
</evidence>
<protein>
    <submittedName>
        <fullName evidence="1">Uncharacterized protein</fullName>
    </submittedName>
</protein>
<name>A0A498Q1U8_9MYCO</name>
<dbReference type="AlphaFoldDB" id="A0A498Q1U8"/>